<keyword evidence="2" id="KW-0479">Metal-binding</keyword>
<comment type="similarity">
    <text evidence="1">Belongs to the HMG-CoA lyase family.</text>
</comment>
<dbReference type="GO" id="GO:0046872">
    <property type="term" value="F:metal ion binding"/>
    <property type="evidence" value="ECO:0007669"/>
    <property type="project" value="UniProtKB-KW"/>
</dbReference>
<dbReference type="GO" id="GO:0046951">
    <property type="term" value="P:ketone body biosynthetic process"/>
    <property type="evidence" value="ECO:0007669"/>
    <property type="project" value="TreeGrafter"/>
</dbReference>
<evidence type="ECO:0000313" key="6">
    <source>
        <dbReference type="Proteomes" id="UP001152599"/>
    </source>
</evidence>
<dbReference type="Pfam" id="PF00682">
    <property type="entry name" value="HMGL-like"/>
    <property type="match status" value="1"/>
</dbReference>
<keyword evidence="3 5" id="KW-0456">Lyase</keyword>
<dbReference type="GO" id="GO:0004419">
    <property type="term" value="F:hydroxymethylglutaryl-CoA lyase activity"/>
    <property type="evidence" value="ECO:0007669"/>
    <property type="project" value="TreeGrafter"/>
</dbReference>
<proteinExistence type="inferred from homology"/>
<dbReference type="PANTHER" id="PTHR42738:SF7">
    <property type="entry name" value="HYDROXYMETHYLGLUTARYL-COA LYASE"/>
    <property type="match status" value="1"/>
</dbReference>
<feature type="domain" description="Pyruvate carboxyltransferase" evidence="4">
    <location>
        <begin position="2"/>
        <end position="272"/>
    </location>
</feature>
<sequence>MMISITECPRDAMQGIKTFIPTERKIKYIQSLVDVNFNTLDCGSFVSPKAIPQMADTQEVISSLDLSKSSTKLSVIVANRRGAELACDVENVHYLGFPFSVSEKFQQYNTNASREEGIERVKKILKVVDGTDKKPLIYISMGFGNPYGEEWSTEMVENYVQQFIDMGIEHIKLSDTIGAAKEDDIAALFSHLIPKYPGIEIGAHFHTEYDSWFPKVNTAYENGCRQFDGAIQGYGGCPMSKSDMVGNMPTEKLISFMNQKNLKTGMDLLAFESAFNKALTLFNI</sequence>
<dbReference type="PANTHER" id="PTHR42738">
    <property type="entry name" value="HYDROXYMETHYLGLUTARYL-COA LYASE"/>
    <property type="match status" value="1"/>
</dbReference>
<dbReference type="AlphaFoldDB" id="A0A9X4N416"/>
<protein>
    <submittedName>
        <fullName evidence="5">Hydroxymethylglutaryl-CoA lyase</fullName>
    </submittedName>
</protein>
<comment type="caution">
    <text evidence="5">The sequence shown here is derived from an EMBL/GenBank/DDBJ whole genome shotgun (WGS) entry which is preliminary data.</text>
</comment>
<dbReference type="SUPFAM" id="SSF51569">
    <property type="entry name" value="Aldolase"/>
    <property type="match status" value="1"/>
</dbReference>
<accession>A0A9X4N416</accession>
<keyword evidence="6" id="KW-1185">Reference proteome</keyword>
<dbReference type="InterPro" id="IPR013785">
    <property type="entry name" value="Aldolase_TIM"/>
</dbReference>
<dbReference type="Gene3D" id="3.20.20.70">
    <property type="entry name" value="Aldolase class I"/>
    <property type="match status" value="1"/>
</dbReference>
<organism evidence="5 6">
    <name type="scientific">Profundicola chukchiensis</name>
    <dbReference type="NCBI Taxonomy" id="2961959"/>
    <lineage>
        <taxon>Bacteria</taxon>
        <taxon>Pseudomonadati</taxon>
        <taxon>Bacteroidota</taxon>
        <taxon>Flavobacteriia</taxon>
        <taxon>Flavobacteriales</taxon>
        <taxon>Weeksellaceae</taxon>
        <taxon>Profundicola</taxon>
    </lineage>
</organism>
<dbReference type="RefSeq" id="WP_304420932.1">
    <property type="nucleotide sequence ID" value="NZ_JANCMU010000005.1"/>
</dbReference>
<evidence type="ECO:0000256" key="1">
    <source>
        <dbReference type="ARBA" id="ARBA00009405"/>
    </source>
</evidence>
<name>A0A9X4N416_9FLAO</name>
<reference evidence="5" key="1">
    <citation type="submission" date="2022-07" db="EMBL/GenBank/DDBJ databases">
        <title>Description and genome-wide analysis of Profundicola chukchiensis gen. nov., sp. nov., marine bacteria isolated from bottom sediments of the Chukchi Sea.</title>
        <authorList>
            <person name="Romanenko L."/>
            <person name="Otstavnykh N."/>
            <person name="Kurilenko V."/>
            <person name="Eremeev V."/>
            <person name="Velansky P."/>
            <person name="Mikhailov V."/>
            <person name="Isaeva M."/>
        </authorList>
    </citation>
    <scope>NUCLEOTIDE SEQUENCE</scope>
    <source>
        <strain evidence="5">KMM 9713</strain>
    </source>
</reference>
<dbReference type="Proteomes" id="UP001152599">
    <property type="component" value="Unassembled WGS sequence"/>
</dbReference>
<dbReference type="GO" id="GO:0006552">
    <property type="term" value="P:L-leucine catabolic process"/>
    <property type="evidence" value="ECO:0007669"/>
    <property type="project" value="TreeGrafter"/>
</dbReference>
<evidence type="ECO:0000259" key="4">
    <source>
        <dbReference type="PROSITE" id="PS50991"/>
    </source>
</evidence>
<dbReference type="InterPro" id="IPR000891">
    <property type="entry name" value="PYR_CT"/>
</dbReference>
<dbReference type="InterPro" id="IPR043594">
    <property type="entry name" value="HMGL"/>
</dbReference>
<gene>
    <name evidence="5" type="ORF">NMK71_09020</name>
</gene>
<dbReference type="EMBL" id="JANCMU010000005">
    <property type="protein sequence ID" value="MDG4946554.1"/>
    <property type="molecule type" value="Genomic_DNA"/>
</dbReference>
<evidence type="ECO:0000256" key="3">
    <source>
        <dbReference type="ARBA" id="ARBA00023239"/>
    </source>
</evidence>
<evidence type="ECO:0000256" key="2">
    <source>
        <dbReference type="ARBA" id="ARBA00022723"/>
    </source>
</evidence>
<evidence type="ECO:0000313" key="5">
    <source>
        <dbReference type="EMBL" id="MDG4946554.1"/>
    </source>
</evidence>
<dbReference type="PROSITE" id="PS50991">
    <property type="entry name" value="PYR_CT"/>
    <property type="match status" value="1"/>
</dbReference>